<evidence type="ECO:0000259" key="1">
    <source>
        <dbReference type="Pfam" id="PF12680"/>
    </source>
</evidence>
<evidence type="ECO:0000313" key="2">
    <source>
        <dbReference type="EMBL" id="MDR6168188.1"/>
    </source>
</evidence>
<dbReference type="SUPFAM" id="SSF54427">
    <property type="entry name" value="NTF2-like"/>
    <property type="match status" value="1"/>
</dbReference>
<evidence type="ECO:0000313" key="3">
    <source>
        <dbReference type="Proteomes" id="UP001260188"/>
    </source>
</evidence>
<gene>
    <name evidence="2" type="ORF">QE367_002392</name>
</gene>
<organism evidence="2 3">
    <name type="scientific">Microbacterium paludicola</name>
    <dbReference type="NCBI Taxonomy" id="300019"/>
    <lineage>
        <taxon>Bacteria</taxon>
        <taxon>Bacillati</taxon>
        <taxon>Actinomycetota</taxon>
        <taxon>Actinomycetes</taxon>
        <taxon>Micrococcales</taxon>
        <taxon>Microbacteriaceae</taxon>
        <taxon>Microbacterium</taxon>
    </lineage>
</organism>
<name>A0ABU1I541_9MICO</name>
<comment type="caution">
    <text evidence="2">The sequence shown here is derived from an EMBL/GenBank/DDBJ whole genome shotgun (WGS) entry which is preliminary data.</text>
</comment>
<dbReference type="InterPro" id="IPR032710">
    <property type="entry name" value="NTF2-like_dom_sf"/>
</dbReference>
<dbReference type="Gene3D" id="3.10.450.50">
    <property type="match status" value="1"/>
</dbReference>
<reference evidence="2 3" key="1">
    <citation type="submission" date="2023-08" db="EMBL/GenBank/DDBJ databases">
        <title>Functional and genomic diversity of the sorghum phyllosphere microbiome.</title>
        <authorList>
            <person name="Shade A."/>
        </authorList>
    </citation>
    <scope>NUCLEOTIDE SEQUENCE [LARGE SCALE GENOMIC DNA]</scope>
    <source>
        <strain evidence="2 3">SORGH_AS_0919</strain>
    </source>
</reference>
<keyword evidence="3" id="KW-1185">Reference proteome</keyword>
<dbReference type="InterPro" id="IPR037401">
    <property type="entry name" value="SnoaL-like"/>
</dbReference>
<proteinExistence type="predicted"/>
<dbReference type="Proteomes" id="UP001260188">
    <property type="component" value="Unassembled WGS sequence"/>
</dbReference>
<dbReference type="RefSeq" id="WP_309667012.1">
    <property type="nucleotide sequence ID" value="NZ_JAVIZA010000001.1"/>
</dbReference>
<dbReference type="Pfam" id="PF12680">
    <property type="entry name" value="SnoaL_2"/>
    <property type="match status" value="1"/>
</dbReference>
<dbReference type="EMBL" id="JAVIZA010000001">
    <property type="protein sequence ID" value="MDR6168188.1"/>
    <property type="molecule type" value="Genomic_DNA"/>
</dbReference>
<protein>
    <submittedName>
        <fullName evidence="2">Ketosteroid isomerase-like protein</fullName>
    </submittedName>
</protein>
<feature type="domain" description="SnoaL-like" evidence="1">
    <location>
        <begin position="5"/>
        <end position="104"/>
    </location>
</feature>
<accession>A0ABU1I541</accession>
<sequence length="122" mass="14258">MSALTDYIAAWKTNDTERIVESVTEDVVITESFGPVYYGRERVREWCAKWNEEGSRVLDWTITNEARAGDLLVAEWRFEYHQDGEDRTLLGATIATERDGKIAQLREYAVTDDLYTWEGEWR</sequence>